<protein>
    <submittedName>
        <fullName evidence="8">Uncharacterized protein</fullName>
    </submittedName>
</protein>
<dbReference type="InterPro" id="IPR017896">
    <property type="entry name" value="4Fe4S_Fe-S-bd"/>
</dbReference>
<dbReference type="NCBIfam" id="NF033683">
    <property type="entry name" value="di_4Fe-4S_YfhL"/>
    <property type="match status" value="1"/>
</dbReference>
<dbReference type="InterPro" id="IPR047927">
    <property type="entry name" value="YfhL-like"/>
</dbReference>
<dbReference type="PANTHER" id="PTHR43199:SF6">
    <property type="entry name" value="GLUTATHIONE HYDROLASE PROENZYME"/>
    <property type="match status" value="1"/>
</dbReference>
<dbReference type="GO" id="GO:0046872">
    <property type="term" value="F:metal ion binding"/>
    <property type="evidence" value="ECO:0007669"/>
    <property type="project" value="UniProtKB-KW"/>
</dbReference>
<dbReference type="PANTHER" id="PTHR43199">
    <property type="entry name" value="GLUTATHIONE HYDROLASE"/>
    <property type="match status" value="1"/>
</dbReference>
<reference evidence="8" key="1">
    <citation type="submission" date="2020-11" db="EMBL/GenBank/DDBJ databases">
        <authorList>
            <person name="Tran Van P."/>
        </authorList>
    </citation>
    <scope>NUCLEOTIDE SEQUENCE</scope>
</reference>
<dbReference type="InterPro" id="IPR051792">
    <property type="entry name" value="GGT_bact"/>
</dbReference>
<dbReference type="FunFam" id="3.30.70.20:FF:000045">
    <property type="entry name" value="Ferredoxin, 4Fe-4S"/>
    <property type="match status" value="1"/>
</dbReference>
<comment type="cofactor">
    <cofactor evidence="1">
        <name>[4Fe-4S] cluster</name>
        <dbReference type="ChEBI" id="CHEBI:49883"/>
    </cofactor>
</comment>
<keyword evidence="2" id="KW-0813">Transport</keyword>
<dbReference type="SUPFAM" id="SSF56235">
    <property type="entry name" value="N-terminal nucleophile aminohydrolases (Ntn hydrolases)"/>
    <property type="match status" value="1"/>
</dbReference>
<keyword evidence="6" id="KW-0408">Iron</keyword>
<evidence type="ECO:0000256" key="4">
    <source>
        <dbReference type="ARBA" id="ARBA00022723"/>
    </source>
</evidence>
<keyword evidence="3" id="KW-0004">4Fe-4S</keyword>
<evidence type="ECO:0000256" key="2">
    <source>
        <dbReference type="ARBA" id="ARBA00022448"/>
    </source>
</evidence>
<sequence length="300" mass="31844">MALLITDECINCDVCEPECPNSAISPGDEIYEIDPNRCTECVGHYDTPQCVEVCPVDCIPKDPDHPVAAAPQAAIASAHPLATQAGEQVLREGGNAFDAAVTISAMLAVVEPYGSGIGGGGFWLLHTKDGREVMVDGRETAPLKAHRDMYLDDLGEVVPRLSVDGALAAGIPGEPAALAHLAQHYGTLPLSRLLQPAIAVAREGFAVDEVYQQLMGFRQTAFQQSEAASEIFLIDGEVPERAAKIVQADLADTLQALADQGADGFYKGKVAQQLVAGVQAAGGIWTLEDLARYRVIEREP</sequence>
<evidence type="ECO:0000256" key="5">
    <source>
        <dbReference type="ARBA" id="ARBA00022982"/>
    </source>
</evidence>
<dbReference type="InterPro" id="IPR029055">
    <property type="entry name" value="Ntn_hydrolases_N"/>
</dbReference>
<proteinExistence type="predicted"/>
<dbReference type="PROSITE" id="PS00198">
    <property type="entry name" value="4FE4S_FER_1"/>
    <property type="match status" value="1"/>
</dbReference>
<evidence type="ECO:0000256" key="7">
    <source>
        <dbReference type="ARBA" id="ARBA00023014"/>
    </source>
</evidence>
<dbReference type="Pfam" id="PF01019">
    <property type="entry name" value="G_glu_transpept"/>
    <property type="match status" value="1"/>
</dbReference>
<dbReference type="AlphaFoldDB" id="A0A7R8WSY7"/>
<dbReference type="SUPFAM" id="SSF54862">
    <property type="entry name" value="4Fe-4S ferredoxins"/>
    <property type="match status" value="1"/>
</dbReference>
<dbReference type="GO" id="GO:0051539">
    <property type="term" value="F:4 iron, 4 sulfur cluster binding"/>
    <property type="evidence" value="ECO:0007669"/>
    <property type="project" value="UniProtKB-KW"/>
</dbReference>
<evidence type="ECO:0000256" key="3">
    <source>
        <dbReference type="ARBA" id="ARBA00022485"/>
    </source>
</evidence>
<evidence type="ECO:0000313" key="8">
    <source>
        <dbReference type="EMBL" id="CAD7237561.1"/>
    </source>
</evidence>
<gene>
    <name evidence="8" type="ORF">CTOB1V02_LOCUS15376</name>
</gene>
<dbReference type="Gene3D" id="3.30.70.20">
    <property type="match status" value="1"/>
</dbReference>
<dbReference type="EMBL" id="OB689330">
    <property type="protein sequence ID" value="CAD7237561.1"/>
    <property type="molecule type" value="Genomic_DNA"/>
</dbReference>
<evidence type="ECO:0000256" key="6">
    <source>
        <dbReference type="ARBA" id="ARBA00023004"/>
    </source>
</evidence>
<feature type="non-terminal residue" evidence="8">
    <location>
        <position position="1"/>
    </location>
</feature>
<evidence type="ECO:0000256" key="1">
    <source>
        <dbReference type="ARBA" id="ARBA00001966"/>
    </source>
</evidence>
<dbReference type="OrthoDB" id="8299733at2759"/>
<keyword evidence="5" id="KW-0249">Electron transport</keyword>
<dbReference type="InterPro" id="IPR017900">
    <property type="entry name" value="4Fe4S_Fe_S_CS"/>
</dbReference>
<organism evidence="8">
    <name type="scientific">Cyprideis torosa</name>
    <dbReference type="NCBI Taxonomy" id="163714"/>
    <lineage>
        <taxon>Eukaryota</taxon>
        <taxon>Metazoa</taxon>
        <taxon>Ecdysozoa</taxon>
        <taxon>Arthropoda</taxon>
        <taxon>Crustacea</taxon>
        <taxon>Oligostraca</taxon>
        <taxon>Ostracoda</taxon>
        <taxon>Podocopa</taxon>
        <taxon>Podocopida</taxon>
        <taxon>Cytherocopina</taxon>
        <taxon>Cytheroidea</taxon>
        <taxon>Cytherideidae</taxon>
        <taxon>Cyprideis</taxon>
    </lineage>
</organism>
<dbReference type="PRINTS" id="PR01210">
    <property type="entry name" value="GGTRANSPTASE"/>
</dbReference>
<keyword evidence="4" id="KW-0479">Metal-binding</keyword>
<dbReference type="Pfam" id="PF00037">
    <property type="entry name" value="Fer4"/>
    <property type="match status" value="1"/>
</dbReference>
<keyword evidence="7" id="KW-0411">Iron-sulfur</keyword>
<accession>A0A7R8WSY7</accession>
<dbReference type="PROSITE" id="PS51379">
    <property type="entry name" value="4FE4S_FER_2"/>
    <property type="match status" value="2"/>
</dbReference>
<name>A0A7R8WSY7_9CRUS</name>